<evidence type="ECO:0000256" key="6">
    <source>
        <dbReference type="ARBA" id="ARBA00023136"/>
    </source>
</evidence>
<comment type="subcellular location">
    <subcellularLocation>
        <location evidence="1">Cell membrane</location>
        <topology evidence="1">Multi-pass membrane protein</topology>
    </subcellularLocation>
</comment>
<dbReference type="GO" id="GO:0140359">
    <property type="term" value="F:ABC-type transporter activity"/>
    <property type="evidence" value="ECO:0007669"/>
    <property type="project" value="InterPro"/>
</dbReference>
<name>A0A7G5C2V1_9BACL</name>
<dbReference type="SUPFAM" id="SSF90123">
    <property type="entry name" value="ABC transporter transmembrane region"/>
    <property type="match status" value="1"/>
</dbReference>
<evidence type="ECO:0000256" key="7">
    <source>
        <dbReference type="SAM" id="Phobius"/>
    </source>
</evidence>
<dbReference type="Gene3D" id="3.40.50.300">
    <property type="entry name" value="P-loop containing nucleotide triphosphate hydrolases"/>
    <property type="match status" value="1"/>
</dbReference>
<dbReference type="InterPro" id="IPR039421">
    <property type="entry name" value="Type_1_exporter"/>
</dbReference>
<dbReference type="GO" id="GO:0005524">
    <property type="term" value="F:ATP binding"/>
    <property type="evidence" value="ECO:0007669"/>
    <property type="project" value="UniProtKB-KW"/>
</dbReference>
<gene>
    <name evidence="10" type="ORF">FPL14_21900</name>
</gene>
<dbReference type="SMART" id="SM00382">
    <property type="entry name" value="AAA"/>
    <property type="match status" value="1"/>
</dbReference>
<dbReference type="PROSITE" id="PS50929">
    <property type="entry name" value="ABC_TM1F"/>
    <property type="match status" value="1"/>
</dbReference>
<dbReference type="PANTHER" id="PTHR24221">
    <property type="entry name" value="ATP-BINDING CASSETTE SUB-FAMILY B"/>
    <property type="match status" value="1"/>
</dbReference>
<keyword evidence="5 7" id="KW-1133">Transmembrane helix</keyword>
<dbReference type="SUPFAM" id="SSF52540">
    <property type="entry name" value="P-loop containing nucleoside triphosphate hydrolases"/>
    <property type="match status" value="1"/>
</dbReference>
<dbReference type="Pfam" id="PF00005">
    <property type="entry name" value="ABC_tran"/>
    <property type="match status" value="1"/>
</dbReference>
<dbReference type="EMBL" id="CP041969">
    <property type="protein sequence ID" value="QMV43535.1"/>
    <property type="molecule type" value="Genomic_DNA"/>
</dbReference>
<dbReference type="KEGG" id="cchl:FPL14_21900"/>
<sequence length="591" mass="67632">MKTVLQWFVYLSRGSHGLLSAAILMMVAIPLLSWFQFKWSQRFFNQITADLRDQLALLVGLLIGLFAIKALESALTRFNGYVQESLLLNLNRRIEAYQFELIQPSDITRMETPSYQQDLNLLNNNLTKLGQLLHSCLTVVKEIGIIVVYAYLIIAQSWLVLAAVVAFSFPNLLYVWRHASRLDLFFERISQAQMESSRVTSFLIMPMAIKEMLVFAAKPFFLAKWETASDKVIGQRRLFMKSEYFWGLLVDLFLPIKYAVTQLILISLLYRGEMGLGDYLAVTASLTPLDNAIRSLIVSTDTFINLRLFREKWSHFHNRYLSHSKADHSHRIDTIRNIRAEQLTFRYPERDSPALHHVSLRLNGSGSLAIVGANGSGKSTLAKILSGLHRVEENRLFYNDVPIERIDRETLLRRISIVSQDFVKYPLSVYENISLNKNNGVDPKYENIKTRYTELIPSNLIQYPDTVLGNEYLNSIQLSGGQWQRIAIARGLYKDCDMLLLDEATSELDPVAEMELIAKILTDRKDKMTVIVTHNLRLAMLTDTVIVMEDGRIAEQGPPTRLAEYSSLFKRMQDKQIPSEVPNGHGFQNVI</sequence>
<dbReference type="InterPro" id="IPR017871">
    <property type="entry name" value="ABC_transporter-like_CS"/>
</dbReference>
<dbReference type="InterPro" id="IPR003439">
    <property type="entry name" value="ABC_transporter-like_ATP-bd"/>
</dbReference>
<accession>A0A7G5C2V1</accession>
<evidence type="ECO:0000256" key="3">
    <source>
        <dbReference type="ARBA" id="ARBA00022741"/>
    </source>
</evidence>
<dbReference type="AlphaFoldDB" id="A0A7G5C2V1"/>
<reference evidence="10 11" key="1">
    <citation type="submission" date="2019-07" db="EMBL/GenBank/DDBJ databases">
        <authorList>
            <person name="Kim J.K."/>
            <person name="Cheong H.-M."/>
            <person name="Choi Y."/>
            <person name="Hwang K.J."/>
            <person name="Lee S."/>
            <person name="Choi C."/>
        </authorList>
    </citation>
    <scope>NUCLEOTIDE SEQUENCE [LARGE SCALE GENOMIC DNA]</scope>
    <source>
        <strain evidence="10 11">KS 22</strain>
    </source>
</reference>
<keyword evidence="6 7" id="KW-0472">Membrane</keyword>
<dbReference type="InterPro" id="IPR036640">
    <property type="entry name" value="ABC1_TM_sf"/>
</dbReference>
<evidence type="ECO:0000259" key="9">
    <source>
        <dbReference type="PROSITE" id="PS50929"/>
    </source>
</evidence>
<keyword evidence="11" id="KW-1185">Reference proteome</keyword>
<evidence type="ECO:0000313" key="10">
    <source>
        <dbReference type="EMBL" id="QMV43535.1"/>
    </source>
</evidence>
<dbReference type="InterPro" id="IPR003593">
    <property type="entry name" value="AAA+_ATPase"/>
</dbReference>
<dbReference type="Proteomes" id="UP000515679">
    <property type="component" value="Chromosome"/>
</dbReference>
<dbReference type="PROSITE" id="PS00211">
    <property type="entry name" value="ABC_TRANSPORTER_1"/>
    <property type="match status" value="1"/>
</dbReference>
<proteinExistence type="predicted"/>
<dbReference type="PROSITE" id="PS50893">
    <property type="entry name" value="ABC_TRANSPORTER_2"/>
    <property type="match status" value="1"/>
</dbReference>
<keyword evidence="3" id="KW-0547">Nucleotide-binding</keyword>
<dbReference type="InterPro" id="IPR011527">
    <property type="entry name" value="ABC1_TM_dom"/>
</dbReference>
<dbReference type="GO" id="GO:0016887">
    <property type="term" value="F:ATP hydrolysis activity"/>
    <property type="evidence" value="ECO:0007669"/>
    <property type="project" value="InterPro"/>
</dbReference>
<evidence type="ECO:0000256" key="2">
    <source>
        <dbReference type="ARBA" id="ARBA00022692"/>
    </source>
</evidence>
<dbReference type="GO" id="GO:0005886">
    <property type="term" value="C:plasma membrane"/>
    <property type="evidence" value="ECO:0007669"/>
    <property type="project" value="UniProtKB-SubCell"/>
</dbReference>
<evidence type="ECO:0000256" key="1">
    <source>
        <dbReference type="ARBA" id="ARBA00004651"/>
    </source>
</evidence>
<evidence type="ECO:0000313" key="11">
    <source>
        <dbReference type="Proteomes" id="UP000515679"/>
    </source>
</evidence>
<evidence type="ECO:0000259" key="8">
    <source>
        <dbReference type="PROSITE" id="PS50893"/>
    </source>
</evidence>
<feature type="transmembrane region" description="Helical" evidence="7">
    <location>
        <begin position="199"/>
        <end position="223"/>
    </location>
</feature>
<dbReference type="GO" id="GO:0034040">
    <property type="term" value="F:ATPase-coupled lipid transmembrane transporter activity"/>
    <property type="evidence" value="ECO:0007669"/>
    <property type="project" value="TreeGrafter"/>
</dbReference>
<dbReference type="Gene3D" id="1.20.1560.10">
    <property type="entry name" value="ABC transporter type 1, transmembrane domain"/>
    <property type="match status" value="1"/>
</dbReference>
<evidence type="ECO:0000256" key="4">
    <source>
        <dbReference type="ARBA" id="ARBA00022840"/>
    </source>
</evidence>
<dbReference type="RefSeq" id="WP_182299770.1">
    <property type="nucleotide sequence ID" value="NZ_CP041969.1"/>
</dbReference>
<dbReference type="InterPro" id="IPR027417">
    <property type="entry name" value="P-loop_NTPase"/>
</dbReference>
<evidence type="ECO:0000256" key="5">
    <source>
        <dbReference type="ARBA" id="ARBA00022989"/>
    </source>
</evidence>
<feature type="domain" description="ABC transporter" evidence="8">
    <location>
        <begin position="338"/>
        <end position="575"/>
    </location>
</feature>
<dbReference type="PANTHER" id="PTHR24221:SF646">
    <property type="entry name" value="HAEMOLYSIN SECRETION ATP-BINDING PROTEIN"/>
    <property type="match status" value="1"/>
</dbReference>
<keyword evidence="2 7" id="KW-0812">Transmembrane</keyword>
<feature type="transmembrane region" description="Helical" evidence="7">
    <location>
        <begin position="17"/>
        <end position="35"/>
    </location>
</feature>
<feature type="transmembrane region" description="Helical" evidence="7">
    <location>
        <begin position="244"/>
        <end position="270"/>
    </location>
</feature>
<protein>
    <submittedName>
        <fullName evidence="10">ATP-binding cassette domain-containing protein</fullName>
    </submittedName>
</protein>
<keyword evidence="4 10" id="KW-0067">ATP-binding</keyword>
<dbReference type="CDD" id="cd03228">
    <property type="entry name" value="ABCC_MRP_Like"/>
    <property type="match status" value="1"/>
</dbReference>
<organism evidence="10 11">
    <name type="scientific">Cohnella cholangitidis</name>
    <dbReference type="NCBI Taxonomy" id="2598458"/>
    <lineage>
        <taxon>Bacteria</taxon>
        <taxon>Bacillati</taxon>
        <taxon>Bacillota</taxon>
        <taxon>Bacilli</taxon>
        <taxon>Bacillales</taxon>
        <taxon>Paenibacillaceae</taxon>
        <taxon>Cohnella</taxon>
    </lineage>
</organism>
<feature type="domain" description="ABC transmembrane type-1" evidence="9">
    <location>
        <begin position="17"/>
        <end position="305"/>
    </location>
</feature>